<dbReference type="EMBL" id="FWFV01000012">
    <property type="protein sequence ID" value="SLN66200.1"/>
    <property type="molecule type" value="Genomic_DNA"/>
</dbReference>
<gene>
    <name evidence="4" type="primary">fabG_5</name>
    <name evidence="4" type="ORF">PAM7066_03320</name>
</gene>
<dbReference type="PANTHER" id="PTHR43658:SF8">
    <property type="entry name" value="17-BETA-HYDROXYSTEROID DEHYDROGENASE 14-RELATED"/>
    <property type="match status" value="1"/>
</dbReference>
<organism evidence="4 5">
    <name type="scientific">Palleronia marisminoris</name>
    <dbReference type="NCBI Taxonomy" id="315423"/>
    <lineage>
        <taxon>Bacteria</taxon>
        <taxon>Pseudomonadati</taxon>
        <taxon>Pseudomonadota</taxon>
        <taxon>Alphaproteobacteria</taxon>
        <taxon>Rhodobacterales</taxon>
        <taxon>Roseobacteraceae</taxon>
        <taxon>Palleronia</taxon>
    </lineage>
</organism>
<dbReference type="STRING" id="315423.SAMN04488020_1132"/>
<dbReference type="EC" id="1.1.1.100" evidence="4"/>
<dbReference type="InterPro" id="IPR002347">
    <property type="entry name" value="SDR_fam"/>
</dbReference>
<evidence type="ECO:0000256" key="3">
    <source>
        <dbReference type="RuleBase" id="RU000363"/>
    </source>
</evidence>
<dbReference type="GO" id="GO:0004316">
    <property type="term" value="F:3-oxoacyl-[acyl-carrier-protein] reductase (NADPH) activity"/>
    <property type="evidence" value="ECO:0007669"/>
    <property type="project" value="UniProtKB-EC"/>
</dbReference>
<proteinExistence type="inferred from homology"/>
<dbReference type="InterPro" id="IPR036291">
    <property type="entry name" value="NAD(P)-bd_dom_sf"/>
</dbReference>
<dbReference type="FunFam" id="3.40.50.720:FF:000215">
    <property type="entry name" value="3-hydroxyacyl-CoA dehydrogenase type-2"/>
    <property type="match status" value="1"/>
</dbReference>
<evidence type="ECO:0000313" key="4">
    <source>
        <dbReference type="EMBL" id="SLN66200.1"/>
    </source>
</evidence>
<dbReference type="AlphaFoldDB" id="A0A1Y5TNQ0"/>
<dbReference type="SUPFAM" id="SSF51735">
    <property type="entry name" value="NAD(P)-binding Rossmann-fold domains"/>
    <property type="match status" value="1"/>
</dbReference>
<evidence type="ECO:0000256" key="2">
    <source>
        <dbReference type="ARBA" id="ARBA00023002"/>
    </source>
</evidence>
<evidence type="ECO:0000256" key="1">
    <source>
        <dbReference type="ARBA" id="ARBA00006484"/>
    </source>
</evidence>
<keyword evidence="2 4" id="KW-0560">Oxidoreductase</keyword>
<keyword evidence="5" id="KW-1185">Reference proteome</keyword>
<dbReference type="OrthoDB" id="9795647at2"/>
<reference evidence="4 5" key="1">
    <citation type="submission" date="2017-03" db="EMBL/GenBank/DDBJ databases">
        <authorList>
            <person name="Afonso C.L."/>
            <person name="Miller P.J."/>
            <person name="Scott M.A."/>
            <person name="Spackman E."/>
            <person name="Goraichik I."/>
            <person name="Dimitrov K.M."/>
            <person name="Suarez D.L."/>
            <person name="Swayne D.E."/>
        </authorList>
    </citation>
    <scope>NUCLEOTIDE SEQUENCE [LARGE SCALE GENOMIC DNA]</scope>
    <source>
        <strain evidence="4 5">CECT 7066</strain>
    </source>
</reference>
<dbReference type="PRINTS" id="PR00080">
    <property type="entry name" value="SDRFAMILY"/>
</dbReference>
<dbReference type="PRINTS" id="PR00081">
    <property type="entry name" value="GDHRDH"/>
</dbReference>
<dbReference type="InterPro" id="IPR020904">
    <property type="entry name" value="Sc_DH/Rdtase_CS"/>
</dbReference>
<name>A0A1Y5TNQ0_9RHOB</name>
<accession>A0A1Y5TNQ0</accession>
<protein>
    <submittedName>
        <fullName evidence="4">3-oxoacyl-[acyl-carrier-protein] reductase FabG</fullName>
        <ecNumber evidence="4">1.1.1.100</ecNumber>
    </submittedName>
</protein>
<evidence type="ECO:0000313" key="5">
    <source>
        <dbReference type="Proteomes" id="UP000193870"/>
    </source>
</evidence>
<dbReference type="Pfam" id="PF00106">
    <property type="entry name" value="adh_short"/>
    <property type="match status" value="1"/>
</dbReference>
<dbReference type="PROSITE" id="PS00061">
    <property type="entry name" value="ADH_SHORT"/>
    <property type="match status" value="1"/>
</dbReference>
<sequence length="249" mass="25504">MRIEGSGALVTGGGSGLGAATARMLAAAGARVVVFDRDGDAARAVAEEIGGVAAVGDVSVEADAQAAVNAAEDLRICVNCAGIGPAARMVGRDGPQPLEAFEAAIRVNLIGTFNVMRVAAHRMQANDPDEDGQRGTIVNTASVAAFDGQIGQAAYAASKGGIVAMTLPVARELAKTGIRVNTLAPGIFRTPLLAGLPEEAQQSLGAQVPNPSRLGDPDEFARAVRFCIETGYLNAETIRLDGGIRMQPR</sequence>
<comment type="similarity">
    <text evidence="1 3">Belongs to the short-chain dehydrogenases/reductases (SDR) family.</text>
</comment>
<dbReference type="Gene3D" id="3.40.50.720">
    <property type="entry name" value="NAD(P)-binding Rossmann-like Domain"/>
    <property type="match status" value="1"/>
</dbReference>
<dbReference type="Proteomes" id="UP000193870">
    <property type="component" value="Unassembled WGS sequence"/>
</dbReference>
<dbReference type="RefSeq" id="WP_085855284.1">
    <property type="nucleotide sequence ID" value="NZ_FOPF01000013.1"/>
</dbReference>
<dbReference type="PANTHER" id="PTHR43658">
    <property type="entry name" value="SHORT-CHAIN DEHYDROGENASE/REDUCTASE"/>
    <property type="match status" value="1"/>
</dbReference>